<proteinExistence type="predicted"/>
<dbReference type="EC" id="3.4.19.12" evidence="2"/>
<dbReference type="Gene3D" id="3.90.70.80">
    <property type="match status" value="1"/>
</dbReference>
<keyword evidence="4" id="KW-0833">Ubl conjugation pathway</keyword>
<dbReference type="RefSeq" id="XP_035678479.1">
    <property type="nucleotide sequence ID" value="XM_035822586.1"/>
</dbReference>
<feature type="compositionally biased region" description="Polar residues" evidence="7">
    <location>
        <begin position="38"/>
        <end position="47"/>
    </location>
</feature>
<comment type="catalytic activity">
    <reaction evidence="1">
        <text>Thiol-dependent hydrolysis of ester, thioester, amide, peptide and isopeptide bonds formed by the C-terminal Gly of ubiquitin (a 76-residue protein attached to proteins as an intracellular targeting signal).</text>
        <dbReference type="EC" id="3.4.19.12"/>
    </reaction>
</comment>
<dbReference type="InterPro" id="IPR049772">
    <property type="entry name" value="OTU_OTUD6"/>
</dbReference>
<keyword evidence="9" id="KW-1185">Reference proteome</keyword>
<evidence type="ECO:0000256" key="7">
    <source>
        <dbReference type="SAM" id="MobiDB-lite"/>
    </source>
</evidence>
<gene>
    <name evidence="10" type="primary">LOC118417164</name>
</gene>
<dbReference type="GeneID" id="118417164"/>
<dbReference type="SUPFAM" id="SSF54001">
    <property type="entry name" value="Cysteine proteinases"/>
    <property type="match status" value="1"/>
</dbReference>
<protein>
    <recommendedName>
        <fullName evidence="2">ubiquitinyl hydrolase 1</fullName>
        <ecNumber evidence="2">3.4.19.12</ecNumber>
    </recommendedName>
</protein>
<organism evidence="9 10">
    <name type="scientific">Branchiostoma floridae</name>
    <name type="common">Florida lancelet</name>
    <name type="synonym">Amphioxus</name>
    <dbReference type="NCBI Taxonomy" id="7739"/>
    <lineage>
        <taxon>Eukaryota</taxon>
        <taxon>Metazoa</taxon>
        <taxon>Chordata</taxon>
        <taxon>Cephalochordata</taxon>
        <taxon>Leptocardii</taxon>
        <taxon>Amphioxiformes</taxon>
        <taxon>Branchiostomatidae</taxon>
        <taxon>Branchiostoma</taxon>
    </lineage>
</organism>
<dbReference type="CDD" id="cd22761">
    <property type="entry name" value="OTU_OTUD6"/>
    <property type="match status" value="1"/>
</dbReference>
<dbReference type="KEGG" id="bfo:118417164"/>
<dbReference type="Pfam" id="PF02338">
    <property type="entry name" value="OTU"/>
    <property type="match status" value="1"/>
</dbReference>
<dbReference type="PANTHER" id="PTHR12419:SF10">
    <property type="entry name" value="DEUBIQUITINASE OTUD6B"/>
    <property type="match status" value="1"/>
</dbReference>
<accession>A0A9J7LAQ6</accession>
<sequence length="315" mass="35647">MTLFNDVIIMADEGEENLSPAEKLARKHKQERKELQAKVQQMKNSVPKNDKKRKKQLTVDIAQLEAELDERHHREEEELQAGAGDVGEEKDAVSVTEGVGGLQLTDTAQGTQPQKQKVSKAQKRREKKAAKDKERDQRIAESEVENLLGARHQETQRIKALLRDRQLAVKEISSDGHCLYNAVAEQLKQVGDEKSMSTLRQLTAEYMKSHTDDFLPFLSKHDTGDPYTPEEFEDYCNDIANTAAWGGQLELQALSRILMCSIEVIQAEGPAIKIGEEYDAKLPIILTYHRHMYGLGEHYNTVRPLGEELAEEEDS</sequence>
<feature type="compositionally biased region" description="Polar residues" evidence="7">
    <location>
        <begin position="104"/>
        <end position="116"/>
    </location>
</feature>
<dbReference type="FunFam" id="3.90.70.80:FF:000003">
    <property type="entry name" value="OTU domain-containing protein 6B"/>
    <property type="match status" value="1"/>
</dbReference>
<evidence type="ECO:0000256" key="5">
    <source>
        <dbReference type="ARBA" id="ARBA00022801"/>
    </source>
</evidence>
<dbReference type="PANTHER" id="PTHR12419">
    <property type="entry name" value="OTU DOMAIN CONTAINING PROTEIN"/>
    <property type="match status" value="1"/>
</dbReference>
<feature type="region of interest" description="Disordered" evidence="7">
    <location>
        <begin position="24"/>
        <end position="139"/>
    </location>
</feature>
<dbReference type="OrthoDB" id="415023at2759"/>
<dbReference type="Proteomes" id="UP000001554">
    <property type="component" value="Chromosome 6"/>
</dbReference>
<evidence type="ECO:0000259" key="8">
    <source>
        <dbReference type="PROSITE" id="PS50802"/>
    </source>
</evidence>
<keyword evidence="3" id="KW-0645">Protease</keyword>
<reference evidence="10" key="1">
    <citation type="journal article" date="2016" name="Genome Biol. Evol.">
        <title>Conserved non-coding elements in the most distant genera of cephalochordates: the Goldilocks principle.</title>
        <authorList>
            <person name="Yue J.X."/>
            <person name="Kozmikova I."/>
            <person name="Ono H."/>
            <person name="Nossa C.W."/>
            <person name="Kozmik Z."/>
            <person name="Putnam N.H."/>
            <person name="Yu J.K."/>
            <person name="Holland L.Z."/>
        </authorList>
    </citation>
    <scope>NUCLEOTIDE SEQUENCE</scope>
</reference>
<dbReference type="InterPro" id="IPR050704">
    <property type="entry name" value="Peptidase_C85-like"/>
</dbReference>
<keyword evidence="5" id="KW-0378">Hydrolase</keyword>
<dbReference type="AlphaFoldDB" id="A0A9J7LAQ6"/>
<evidence type="ECO:0000313" key="9">
    <source>
        <dbReference type="Proteomes" id="UP000001554"/>
    </source>
</evidence>
<evidence type="ECO:0000256" key="4">
    <source>
        <dbReference type="ARBA" id="ARBA00022786"/>
    </source>
</evidence>
<evidence type="ECO:0000256" key="3">
    <source>
        <dbReference type="ARBA" id="ARBA00022670"/>
    </source>
</evidence>
<dbReference type="GO" id="GO:0004843">
    <property type="term" value="F:cysteine-type deubiquitinase activity"/>
    <property type="evidence" value="ECO:0000318"/>
    <property type="project" value="GO_Central"/>
</dbReference>
<evidence type="ECO:0000313" key="10">
    <source>
        <dbReference type="RefSeq" id="XP_035678479.1"/>
    </source>
</evidence>
<name>A0A9J7LAQ6_BRAFL</name>
<keyword evidence="6" id="KW-0788">Thiol protease</keyword>
<evidence type="ECO:0000256" key="6">
    <source>
        <dbReference type="ARBA" id="ARBA00022807"/>
    </source>
</evidence>
<evidence type="ECO:0000256" key="2">
    <source>
        <dbReference type="ARBA" id="ARBA00012759"/>
    </source>
</evidence>
<feature type="compositionally biased region" description="Basic and acidic residues" evidence="7">
    <location>
        <begin position="129"/>
        <end position="139"/>
    </location>
</feature>
<dbReference type="GO" id="GO:0006508">
    <property type="term" value="P:proteolysis"/>
    <property type="evidence" value="ECO:0007669"/>
    <property type="project" value="UniProtKB-KW"/>
</dbReference>
<reference evidence="10" key="3">
    <citation type="submission" date="2025-08" db="UniProtKB">
        <authorList>
            <consortium name="RefSeq"/>
        </authorList>
    </citation>
    <scope>IDENTIFICATION</scope>
</reference>
<feature type="compositionally biased region" description="Basic residues" evidence="7">
    <location>
        <begin position="117"/>
        <end position="128"/>
    </location>
</feature>
<feature type="domain" description="OTU" evidence="8">
    <location>
        <begin position="167"/>
        <end position="305"/>
    </location>
</feature>
<dbReference type="OMA" id="YELGAHY"/>
<dbReference type="PROSITE" id="PS50802">
    <property type="entry name" value="OTU"/>
    <property type="match status" value="1"/>
</dbReference>
<dbReference type="InterPro" id="IPR003323">
    <property type="entry name" value="OTU_dom"/>
</dbReference>
<reference evidence="9" key="2">
    <citation type="journal article" date="2020" name="Nat. Ecol. Evol.">
        <title>Deeply conserved synteny resolves early events in vertebrate evolution.</title>
        <authorList>
            <person name="Simakov O."/>
            <person name="Marletaz F."/>
            <person name="Yue J.X."/>
            <person name="O'Connell B."/>
            <person name="Jenkins J."/>
            <person name="Brandt A."/>
            <person name="Calef R."/>
            <person name="Tung C.H."/>
            <person name="Huang T.K."/>
            <person name="Schmutz J."/>
            <person name="Satoh N."/>
            <person name="Yu J.K."/>
            <person name="Putnam N.H."/>
            <person name="Green R.E."/>
            <person name="Rokhsar D.S."/>
        </authorList>
    </citation>
    <scope>NUCLEOTIDE SEQUENCE [LARGE SCALE GENOMIC DNA]</scope>
    <source>
        <strain evidence="9">S238N-H82</strain>
    </source>
</reference>
<evidence type="ECO:0000256" key="1">
    <source>
        <dbReference type="ARBA" id="ARBA00000707"/>
    </source>
</evidence>
<dbReference type="InterPro" id="IPR038765">
    <property type="entry name" value="Papain-like_cys_pep_sf"/>
</dbReference>